<organism evidence="1 2">
    <name type="scientific">Rhizobium hidalgonense</name>
    <dbReference type="NCBI Taxonomy" id="1538159"/>
    <lineage>
        <taxon>Bacteria</taxon>
        <taxon>Pseudomonadati</taxon>
        <taxon>Pseudomonadota</taxon>
        <taxon>Alphaproteobacteria</taxon>
        <taxon>Hyphomicrobiales</taxon>
        <taxon>Rhizobiaceae</taxon>
        <taxon>Rhizobium/Agrobacterium group</taxon>
        <taxon>Rhizobium</taxon>
    </lineage>
</organism>
<keyword evidence="2" id="KW-1185">Reference proteome</keyword>
<comment type="caution">
    <text evidence="1">The sequence shown here is derived from an EMBL/GenBank/DDBJ whole genome shotgun (WGS) entry which is preliminary data.</text>
</comment>
<evidence type="ECO:0000313" key="2">
    <source>
        <dbReference type="Proteomes" id="UP000219914"/>
    </source>
</evidence>
<accession>A0ABX4JKA4</accession>
<proteinExistence type="predicted"/>
<dbReference type="Proteomes" id="UP000219914">
    <property type="component" value="Unassembled WGS sequence"/>
</dbReference>
<dbReference type="RefSeq" id="WP_097537104.1">
    <property type="nucleotide sequence ID" value="NZ_LODW01000061.1"/>
</dbReference>
<name>A0ABX4JKA4_9HYPH</name>
<evidence type="ECO:0000313" key="1">
    <source>
        <dbReference type="EMBL" id="PDT20041.1"/>
    </source>
</evidence>
<sequence length="332" mass="37698">MADLSDIFESEELNEAVKAVEALLARRQPPRRMPGDRTFRELTLGKTFHAREAIAIISSSEPAYPGLKAVLSSGLVGWALFPKDREMRVVLMTQAVLQHMDDAERSVGLVDQPITVARDIVARYVLTGIEFLTEIYDQLGGYEAFSRIASLDIMADLFEPYSKTIKTTNRALAYLHHGADRFRDPEYDFAPSLNRAVTIFNELKSARGAEAYGADYVSRSLLHRRWSQTKPSLALIYSASTIKVRRKPLLEVMLQGEYHYSSHVEYLDEWLGRARYVSDHVFAKMDPPDLQNITSKLLANVEPRRFAAPRLTVEEDKILNAQFRKKFRANSA</sequence>
<gene>
    <name evidence="1" type="ORF">CO674_29780</name>
</gene>
<dbReference type="EMBL" id="NWSY01000031">
    <property type="protein sequence ID" value="PDT20041.1"/>
    <property type="molecule type" value="Genomic_DNA"/>
</dbReference>
<reference evidence="1 2" key="1">
    <citation type="submission" date="2017-09" db="EMBL/GenBank/DDBJ databases">
        <title>Comparative genomics of rhizobia isolated from Phaseolus vulgaris in China.</title>
        <authorList>
            <person name="Tong W."/>
        </authorList>
    </citation>
    <scope>NUCLEOTIDE SEQUENCE [LARGE SCALE GENOMIC DNA]</scope>
    <source>
        <strain evidence="1 2">FH14</strain>
    </source>
</reference>
<protein>
    <submittedName>
        <fullName evidence="1">Uncharacterized protein</fullName>
    </submittedName>
</protein>